<organism evidence="9 10">
    <name type="scientific">Methanobrevibacter filiformis</name>
    <dbReference type="NCBI Taxonomy" id="55758"/>
    <lineage>
        <taxon>Archaea</taxon>
        <taxon>Methanobacteriati</taxon>
        <taxon>Methanobacteriota</taxon>
        <taxon>Methanomada group</taxon>
        <taxon>Methanobacteria</taxon>
        <taxon>Methanobacteriales</taxon>
        <taxon>Methanobacteriaceae</taxon>
        <taxon>Methanobrevibacter</taxon>
    </lineage>
</organism>
<feature type="domain" description="Aspartate/homoserine dehydrogenase NAD-binding" evidence="8">
    <location>
        <begin position="7"/>
        <end position="117"/>
    </location>
</feature>
<keyword evidence="2 6" id="KW-0662">Pyridine nucleotide biosynthesis</keyword>
<comment type="similarity">
    <text evidence="1 6">Belongs to the L-aspartate dehydrogenase family.</text>
</comment>
<sequence>MILGILGCGAIANIIFNTLKEDNNFEINYFYDNNVEKAENFAKITKGHYSEDFNELVDNVDMVLESASPNAVKSLIPQALEKGKDVIVLSIGALMDNDFRENIIAIAKKNNAKIYAPSGAIAGLDAIKAASLGTIDNVSIVTRKSPRSLNQNLKEEKVIFNGKASEAVLEFPSNINVASSLSLASHVDANVKIIVDPKVNENMHEITVVGSFGEIKTLVKNIPCAANAKTSILAAYSAIELLKSFNETLKIGL</sequence>
<dbReference type="InterPro" id="IPR005106">
    <property type="entry name" value="Asp/hSer_DH_NAD-bd"/>
</dbReference>
<protein>
    <recommendedName>
        <fullName evidence="6">L-aspartate dehydrogenase</fullName>
        <ecNumber evidence="6">1.4.1.21</ecNumber>
    </recommendedName>
</protein>
<evidence type="ECO:0000256" key="1">
    <source>
        <dbReference type="ARBA" id="ARBA00008331"/>
    </source>
</evidence>
<evidence type="ECO:0000259" key="8">
    <source>
        <dbReference type="Pfam" id="PF03447"/>
    </source>
</evidence>
<dbReference type="SUPFAM" id="SSF55347">
    <property type="entry name" value="Glyceraldehyde-3-phosphate dehydrogenase-like, C-terminal domain"/>
    <property type="match status" value="1"/>
</dbReference>
<feature type="binding site" evidence="6">
    <location>
        <position position="120"/>
    </location>
    <ligand>
        <name>NAD(+)</name>
        <dbReference type="ChEBI" id="CHEBI:57540"/>
    </ligand>
</feature>
<dbReference type="InterPro" id="IPR036291">
    <property type="entry name" value="NAD(P)-bd_dom_sf"/>
</dbReference>
<dbReference type="InterPro" id="IPR020626">
    <property type="entry name" value="Asp_DH_prok"/>
</dbReference>
<feature type="domain" description="Aspartate dehydrogenase" evidence="7">
    <location>
        <begin position="154"/>
        <end position="239"/>
    </location>
</feature>
<keyword evidence="5 6" id="KW-0520">NAD</keyword>
<dbReference type="Pfam" id="PF01958">
    <property type="entry name" value="Asp_DH_C"/>
    <property type="match status" value="1"/>
</dbReference>
<evidence type="ECO:0000256" key="3">
    <source>
        <dbReference type="ARBA" id="ARBA00022857"/>
    </source>
</evidence>
<dbReference type="InterPro" id="IPR011182">
    <property type="entry name" value="L-Asp_DH"/>
</dbReference>
<name>A0A166D163_9EURY</name>
<dbReference type="NCBIfam" id="NF009829">
    <property type="entry name" value="PRK13303.1-4"/>
    <property type="match status" value="1"/>
</dbReference>
<comment type="pathway">
    <text evidence="6">Cofactor biosynthesis; NAD(+) biosynthesis; iminoaspartate from L-aspartate (dehydrogenase route): step 1/1.</text>
</comment>
<dbReference type="STRING" id="55758.MBFIL_07390"/>
<dbReference type="Gene3D" id="3.30.360.10">
    <property type="entry name" value="Dihydrodipicolinate Reductase, domain 2"/>
    <property type="match status" value="1"/>
</dbReference>
<dbReference type="Pfam" id="PF03447">
    <property type="entry name" value="NAD_binding_3"/>
    <property type="match status" value="1"/>
</dbReference>
<feature type="active site" evidence="6">
    <location>
        <position position="204"/>
    </location>
</feature>
<keyword evidence="4 6" id="KW-0560">Oxidoreductase</keyword>
<keyword evidence="3 6" id="KW-0521">NADP</keyword>
<dbReference type="InterPro" id="IPR022487">
    <property type="entry name" value="Asp_DH_arc"/>
</dbReference>
<dbReference type="AlphaFoldDB" id="A0A166D163"/>
<evidence type="ECO:0000256" key="5">
    <source>
        <dbReference type="ARBA" id="ARBA00023027"/>
    </source>
</evidence>
<feature type="binding site" evidence="6">
    <location>
        <position position="176"/>
    </location>
    <ligand>
        <name>NAD(+)</name>
        <dbReference type="ChEBI" id="CHEBI:57540"/>
    </ligand>
</feature>
<dbReference type="RefSeq" id="WP_066971650.1">
    <property type="nucleotide sequence ID" value="NZ_LWMT01000110.1"/>
</dbReference>
<evidence type="ECO:0000256" key="4">
    <source>
        <dbReference type="ARBA" id="ARBA00023002"/>
    </source>
</evidence>
<dbReference type="InterPro" id="IPR002811">
    <property type="entry name" value="Asp_DH"/>
</dbReference>
<dbReference type="SUPFAM" id="SSF51735">
    <property type="entry name" value="NAD(P)-binding Rossmann-fold domains"/>
    <property type="match status" value="1"/>
</dbReference>
<dbReference type="HAMAP" id="MF_01265">
    <property type="entry name" value="NadX"/>
    <property type="match status" value="1"/>
</dbReference>
<reference evidence="9 10" key="1">
    <citation type="submission" date="2016-04" db="EMBL/GenBank/DDBJ databases">
        <title>Genome sequence of Methanobrevibacter filiformis DSM 11501.</title>
        <authorList>
            <person name="Poehlein A."/>
            <person name="Seedorf H."/>
            <person name="Daniel R."/>
        </authorList>
    </citation>
    <scope>NUCLEOTIDE SEQUENCE [LARGE SCALE GENOMIC DNA]</scope>
    <source>
        <strain evidence="9 10">DSM 11501</strain>
    </source>
</reference>
<dbReference type="GO" id="GO:0033735">
    <property type="term" value="F:aspartate dehydrogenase [NAD(P)+] activity"/>
    <property type="evidence" value="ECO:0007669"/>
    <property type="project" value="UniProtKB-EC"/>
</dbReference>
<comment type="function">
    <text evidence="6">Specifically catalyzes the NAD or NADP-dependent dehydrogenation of L-aspartate to iminoaspartate.</text>
</comment>
<dbReference type="PANTHER" id="PTHR31873:SF6">
    <property type="entry name" value="ASPARTATE DEHYDROGENASE DOMAIN-CONTAINING PROTEIN"/>
    <property type="match status" value="1"/>
</dbReference>
<comment type="catalytic activity">
    <reaction evidence="6">
        <text>L-aspartate + NAD(+) + H2O = oxaloacetate + NH4(+) + NADH + H(+)</text>
        <dbReference type="Rhea" id="RHEA:11788"/>
        <dbReference type="ChEBI" id="CHEBI:15377"/>
        <dbReference type="ChEBI" id="CHEBI:15378"/>
        <dbReference type="ChEBI" id="CHEBI:16452"/>
        <dbReference type="ChEBI" id="CHEBI:28938"/>
        <dbReference type="ChEBI" id="CHEBI:29991"/>
        <dbReference type="ChEBI" id="CHEBI:57540"/>
        <dbReference type="ChEBI" id="CHEBI:57945"/>
        <dbReference type="EC" id="1.4.1.21"/>
    </reaction>
</comment>
<evidence type="ECO:0000259" key="7">
    <source>
        <dbReference type="Pfam" id="PF01958"/>
    </source>
</evidence>
<dbReference type="NCBIfam" id="NF009830">
    <property type="entry name" value="PRK13304.1"/>
    <property type="match status" value="1"/>
</dbReference>
<accession>A0A166D163</accession>
<evidence type="ECO:0000256" key="2">
    <source>
        <dbReference type="ARBA" id="ARBA00022642"/>
    </source>
</evidence>
<proteinExistence type="inferred from homology"/>
<dbReference type="UniPathway" id="UPA00253">
    <property type="reaction ID" value="UER00456"/>
</dbReference>
<dbReference type="PATRIC" id="fig|55758.3.peg.825"/>
<dbReference type="OrthoDB" id="15415at2157"/>
<evidence type="ECO:0000313" key="10">
    <source>
        <dbReference type="Proteomes" id="UP000077066"/>
    </source>
</evidence>
<dbReference type="GO" id="GO:0009435">
    <property type="term" value="P:NAD+ biosynthetic process"/>
    <property type="evidence" value="ECO:0007669"/>
    <property type="project" value="UniProtKB-UniRule"/>
</dbReference>
<dbReference type="NCBIfam" id="TIGR03855">
    <property type="entry name" value="NAD_NadX"/>
    <property type="match status" value="1"/>
</dbReference>
<dbReference type="Gene3D" id="3.40.50.720">
    <property type="entry name" value="NAD(P)-binding Rossmann-like Domain"/>
    <property type="match status" value="1"/>
</dbReference>
<dbReference type="EC" id="1.4.1.21" evidence="6"/>
<dbReference type="Proteomes" id="UP000077066">
    <property type="component" value="Unassembled WGS sequence"/>
</dbReference>
<comment type="catalytic activity">
    <reaction evidence="6">
        <text>L-aspartate + NADP(+) + H2O = oxaloacetate + NH4(+) + NADPH + H(+)</text>
        <dbReference type="Rhea" id="RHEA:11784"/>
        <dbReference type="ChEBI" id="CHEBI:15377"/>
        <dbReference type="ChEBI" id="CHEBI:15378"/>
        <dbReference type="ChEBI" id="CHEBI:16452"/>
        <dbReference type="ChEBI" id="CHEBI:28938"/>
        <dbReference type="ChEBI" id="CHEBI:29991"/>
        <dbReference type="ChEBI" id="CHEBI:57783"/>
        <dbReference type="ChEBI" id="CHEBI:58349"/>
        <dbReference type="EC" id="1.4.1.21"/>
    </reaction>
</comment>
<evidence type="ECO:0000256" key="6">
    <source>
        <dbReference type="HAMAP-Rule" id="MF_01265"/>
    </source>
</evidence>
<gene>
    <name evidence="6 9" type="primary">nadX</name>
    <name evidence="9" type="ORF">MBFIL_07390</name>
</gene>
<dbReference type="EMBL" id="LWMT01000110">
    <property type="protein sequence ID" value="KZX15094.1"/>
    <property type="molecule type" value="Genomic_DNA"/>
</dbReference>
<comment type="miscellaneous">
    <text evidence="6">The iminoaspartate product is unstable in aqueous solution and can decompose to oxaloacetate and ammonia.</text>
</comment>
<evidence type="ECO:0000313" key="9">
    <source>
        <dbReference type="EMBL" id="KZX15094.1"/>
    </source>
</evidence>
<dbReference type="GO" id="GO:0050661">
    <property type="term" value="F:NADP binding"/>
    <property type="evidence" value="ECO:0007669"/>
    <property type="project" value="UniProtKB-UniRule"/>
</dbReference>
<dbReference type="PIRSF" id="PIRSF005227">
    <property type="entry name" value="Asp_dh_NAD_syn"/>
    <property type="match status" value="1"/>
</dbReference>
<keyword evidence="10" id="KW-1185">Reference proteome</keyword>
<dbReference type="PANTHER" id="PTHR31873">
    <property type="entry name" value="L-ASPARTATE DEHYDROGENASE-RELATED"/>
    <property type="match status" value="1"/>
</dbReference>
<dbReference type="GO" id="GO:0051287">
    <property type="term" value="F:NAD binding"/>
    <property type="evidence" value="ECO:0007669"/>
    <property type="project" value="UniProtKB-UniRule"/>
</dbReference>
<dbReference type="GO" id="GO:0016639">
    <property type="term" value="F:oxidoreductase activity, acting on the CH-NH2 group of donors, NAD or NADP as acceptor"/>
    <property type="evidence" value="ECO:0007669"/>
    <property type="project" value="UniProtKB-UniRule"/>
</dbReference>
<comment type="caution">
    <text evidence="9">The sequence shown here is derived from an EMBL/GenBank/DDBJ whole genome shotgun (WGS) entry which is preliminary data.</text>
</comment>